<evidence type="ECO:0000313" key="7">
    <source>
        <dbReference type="Proteomes" id="UP000008711"/>
    </source>
</evidence>
<keyword evidence="7" id="KW-1185">Reference proteome</keyword>
<dbReference type="EMBL" id="CH954181">
    <property type="protein sequence ID" value="EDV48164.1"/>
    <property type="molecule type" value="Genomic_DNA"/>
</dbReference>
<protein>
    <submittedName>
        <fullName evidence="6">GG25040</fullName>
    </submittedName>
</protein>
<keyword evidence="2" id="KW-0732">Signal</keyword>
<name>B3NYQ1_DROER</name>
<feature type="compositionally biased region" description="Polar residues" evidence="4">
    <location>
        <begin position="1"/>
        <end position="10"/>
    </location>
</feature>
<dbReference type="InterPro" id="IPR029058">
    <property type="entry name" value="AB_hydrolase_fold"/>
</dbReference>
<dbReference type="Gene3D" id="3.40.50.1820">
    <property type="entry name" value="alpha/beta hydrolase"/>
    <property type="match status" value="1"/>
</dbReference>
<dbReference type="InterPro" id="IPR051093">
    <property type="entry name" value="Neuroligin/BSAL"/>
</dbReference>
<feature type="region of interest" description="Disordered" evidence="4">
    <location>
        <begin position="86"/>
        <end position="150"/>
    </location>
</feature>
<dbReference type="PANTHER" id="PTHR43903">
    <property type="entry name" value="NEUROLIGIN"/>
    <property type="match status" value="1"/>
</dbReference>
<dbReference type="PhylomeDB" id="B3NYQ1"/>
<organism evidence="6 7">
    <name type="scientific">Drosophila erecta</name>
    <name type="common">Fruit fly</name>
    <dbReference type="NCBI Taxonomy" id="7220"/>
    <lineage>
        <taxon>Eukaryota</taxon>
        <taxon>Metazoa</taxon>
        <taxon>Ecdysozoa</taxon>
        <taxon>Arthropoda</taxon>
        <taxon>Hexapoda</taxon>
        <taxon>Insecta</taxon>
        <taxon>Pterygota</taxon>
        <taxon>Neoptera</taxon>
        <taxon>Endopterygota</taxon>
        <taxon>Diptera</taxon>
        <taxon>Brachycera</taxon>
        <taxon>Muscomorpha</taxon>
        <taxon>Ephydroidea</taxon>
        <taxon>Drosophilidae</taxon>
        <taxon>Drosophila</taxon>
        <taxon>Sophophora</taxon>
    </lineage>
</organism>
<dbReference type="SUPFAM" id="SSF53474">
    <property type="entry name" value="alpha/beta-Hydrolases"/>
    <property type="match status" value="1"/>
</dbReference>
<sequence length="284" mass="30038">MVMLLSNRQLPPSAATRTRRKVPPTGRRSGWAWSSLLALVLLDIYVSRCSAAGISYSSNSGNLSTSQKSPASVNNGGLVLIGSSSATSSSVPSLSLTSSSSAGLSSPGSSSSSSSSATSSSGSNGSRSGRPTSNTSNSNSNSNYSPNHDQLPAQLSSRIINTRNGAISGVIVQLDGRHLDPVEAYRGIPYASPPVGNLRFMPPVSAAMWSGVKKADRFSPVCPQRLPDIHNETAALERMPKGRLEYLKRLLPYLQNQSEDCLYLNIYVPIQAKTEKNDTTMSGD</sequence>
<proteinExistence type="inferred from homology"/>
<dbReference type="HOGENOM" id="CLU_085496_0_0_1"/>
<reference evidence="6 7" key="2">
    <citation type="journal article" date="2008" name="Bioinformatics">
        <title>Assembly reconciliation.</title>
        <authorList>
            <person name="Zimin A.V."/>
            <person name="Smith D.R."/>
            <person name="Sutton G."/>
            <person name="Yorke J.A."/>
        </authorList>
    </citation>
    <scope>NUCLEOTIDE SEQUENCE [LARGE SCALE GENOMIC DNA]</scope>
    <source>
        <strain evidence="6 7">TSC#14021-0224.01</strain>
    </source>
</reference>
<dbReference type="Proteomes" id="UP000008711">
    <property type="component" value="Unassembled WGS sequence"/>
</dbReference>
<feature type="domain" description="Carboxylesterase type B" evidence="5">
    <location>
        <begin position="157"/>
        <end position="278"/>
    </location>
</feature>
<dbReference type="InterPro" id="IPR019819">
    <property type="entry name" value="Carboxylesterase_B_CS"/>
</dbReference>
<keyword evidence="3" id="KW-0325">Glycoprotein</keyword>
<comment type="similarity">
    <text evidence="1">Belongs to the type-B carboxylesterase/lipase family.</text>
</comment>
<evidence type="ECO:0000256" key="4">
    <source>
        <dbReference type="SAM" id="MobiDB-lite"/>
    </source>
</evidence>
<feature type="region of interest" description="Disordered" evidence="4">
    <location>
        <begin position="1"/>
        <end position="27"/>
    </location>
</feature>
<dbReference type="Pfam" id="PF00135">
    <property type="entry name" value="COesterase"/>
    <property type="match status" value="1"/>
</dbReference>
<dbReference type="OrthoDB" id="3200163at2759"/>
<evidence type="ECO:0000259" key="5">
    <source>
        <dbReference type="Pfam" id="PF00135"/>
    </source>
</evidence>
<dbReference type="AlphaFoldDB" id="B3NYQ1"/>
<feature type="compositionally biased region" description="Low complexity" evidence="4">
    <location>
        <begin position="86"/>
        <end position="147"/>
    </location>
</feature>
<evidence type="ECO:0000313" key="6">
    <source>
        <dbReference type="EMBL" id="EDV48164.1"/>
    </source>
</evidence>
<accession>B3NYQ1</accession>
<evidence type="ECO:0000256" key="2">
    <source>
        <dbReference type="ARBA" id="ARBA00022729"/>
    </source>
</evidence>
<dbReference type="eggNOG" id="KOG1516">
    <property type="taxonomic scope" value="Eukaryota"/>
</dbReference>
<dbReference type="InterPro" id="IPR002018">
    <property type="entry name" value="CarbesteraseB"/>
</dbReference>
<dbReference type="FunFam" id="3.40.50.1820:FF:000379">
    <property type="entry name" value="Neuroligin 1"/>
    <property type="match status" value="1"/>
</dbReference>
<gene>
    <name evidence="6" type="primary">Dere\GG25040</name>
    <name evidence="6" type="ORF">Dere_GG25040</name>
</gene>
<evidence type="ECO:0000256" key="1">
    <source>
        <dbReference type="ARBA" id="ARBA00005964"/>
    </source>
</evidence>
<evidence type="ECO:0000256" key="3">
    <source>
        <dbReference type="ARBA" id="ARBA00023180"/>
    </source>
</evidence>
<dbReference type="PROSITE" id="PS00941">
    <property type="entry name" value="CARBOXYLESTERASE_B_2"/>
    <property type="match status" value="1"/>
</dbReference>
<reference evidence="6 7" key="1">
    <citation type="journal article" date="2007" name="Nature">
        <title>Evolution of genes and genomes on the Drosophila phylogeny.</title>
        <authorList>
            <consortium name="Drosophila 12 Genomes Consortium"/>
            <person name="Clark A.G."/>
            <person name="Eisen M.B."/>
            <person name="Smith D.R."/>
            <person name="Bergman C.M."/>
            <person name="Oliver B."/>
            <person name="Markow T.A."/>
            <person name="Kaufman T.C."/>
            <person name="Kellis M."/>
            <person name="Gelbart W."/>
            <person name="Iyer V.N."/>
            <person name="Pollard D.A."/>
            <person name="Sackton T.B."/>
            <person name="Larracuente A.M."/>
            <person name="Singh N.D."/>
            <person name="Abad J.P."/>
            <person name="Abt D.N."/>
            <person name="Adryan B."/>
            <person name="Aguade M."/>
            <person name="Akashi H."/>
            <person name="Anderson W.W."/>
            <person name="Aquadro C.F."/>
            <person name="Ardell D.H."/>
            <person name="Arguello R."/>
            <person name="Artieri C.G."/>
            <person name="Barbash D.A."/>
            <person name="Barker D."/>
            <person name="Barsanti P."/>
            <person name="Batterham P."/>
            <person name="Batzoglou S."/>
            <person name="Begun D."/>
            <person name="Bhutkar A."/>
            <person name="Blanco E."/>
            <person name="Bosak S.A."/>
            <person name="Bradley R.K."/>
            <person name="Brand A.D."/>
            <person name="Brent M.R."/>
            <person name="Brooks A.N."/>
            <person name="Brown R.H."/>
            <person name="Butlin R.K."/>
            <person name="Caggese C."/>
            <person name="Calvi B.R."/>
            <person name="Bernardo de Carvalho A."/>
            <person name="Caspi A."/>
            <person name="Castrezana S."/>
            <person name="Celniker S.E."/>
            <person name="Chang J.L."/>
            <person name="Chapple C."/>
            <person name="Chatterji S."/>
            <person name="Chinwalla A."/>
            <person name="Civetta A."/>
            <person name="Clifton S.W."/>
            <person name="Comeron J.M."/>
            <person name="Costello J.C."/>
            <person name="Coyne J.A."/>
            <person name="Daub J."/>
            <person name="David R.G."/>
            <person name="Delcher A.L."/>
            <person name="Delehaunty K."/>
            <person name="Do C.B."/>
            <person name="Ebling H."/>
            <person name="Edwards K."/>
            <person name="Eickbush T."/>
            <person name="Evans J.D."/>
            <person name="Filipski A."/>
            <person name="Findeiss S."/>
            <person name="Freyhult E."/>
            <person name="Fulton L."/>
            <person name="Fulton R."/>
            <person name="Garcia A.C."/>
            <person name="Gardiner A."/>
            <person name="Garfield D.A."/>
            <person name="Garvin B.E."/>
            <person name="Gibson G."/>
            <person name="Gilbert D."/>
            <person name="Gnerre S."/>
            <person name="Godfrey J."/>
            <person name="Good R."/>
            <person name="Gotea V."/>
            <person name="Gravely B."/>
            <person name="Greenberg A.J."/>
            <person name="Griffiths-Jones S."/>
            <person name="Gross S."/>
            <person name="Guigo R."/>
            <person name="Gustafson E.A."/>
            <person name="Haerty W."/>
            <person name="Hahn M.W."/>
            <person name="Halligan D.L."/>
            <person name="Halpern A.L."/>
            <person name="Halter G.M."/>
            <person name="Han M.V."/>
            <person name="Heger A."/>
            <person name="Hillier L."/>
            <person name="Hinrichs A.S."/>
            <person name="Holmes I."/>
            <person name="Hoskins R.A."/>
            <person name="Hubisz M.J."/>
            <person name="Hultmark D."/>
            <person name="Huntley M.A."/>
            <person name="Jaffe D.B."/>
            <person name="Jagadeeshan S."/>
            <person name="Jeck W.R."/>
            <person name="Johnson J."/>
            <person name="Jones C.D."/>
            <person name="Jordan W.C."/>
            <person name="Karpen G.H."/>
            <person name="Kataoka E."/>
            <person name="Keightley P.D."/>
            <person name="Kheradpour P."/>
            <person name="Kirkness E.F."/>
            <person name="Koerich L.B."/>
            <person name="Kristiansen K."/>
            <person name="Kudrna D."/>
            <person name="Kulathinal R.J."/>
            <person name="Kumar S."/>
            <person name="Kwok R."/>
            <person name="Lander E."/>
            <person name="Langley C.H."/>
            <person name="Lapoint R."/>
            <person name="Lazzaro B.P."/>
            <person name="Lee S.J."/>
            <person name="Levesque L."/>
            <person name="Li R."/>
            <person name="Lin C.F."/>
            <person name="Lin M.F."/>
            <person name="Lindblad-Toh K."/>
            <person name="Llopart A."/>
            <person name="Long M."/>
            <person name="Low L."/>
            <person name="Lozovsky E."/>
            <person name="Lu J."/>
            <person name="Luo M."/>
            <person name="Machado C.A."/>
            <person name="Makalowski W."/>
            <person name="Marzo M."/>
            <person name="Matsuda M."/>
            <person name="Matzkin L."/>
            <person name="McAllister B."/>
            <person name="McBride C.S."/>
            <person name="McKernan B."/>
            <person name="McKernan K."/>
            <person name="Mendez-Lago M."/>
            <person name="Minx P."/>
            <person name="Mollenhauer M.U."/>
            <person name="Montooth K."/>
            <person name="Mount S.M."/>
            <person name="Mu X."/>
            <person name="Myers E."/>
            <person name="Negre B."/>
            <person name="Newfeld S."/>
            <person name="Nielsen R."/>
            <person name="Noor M.A."/>
            <person name="O'Grady P."/>
            <person name="Pachter L."/>
            <person name="Papaceit M."/>
            <person name="Parisi M.J."/>
            <person name="Parisi M."/>
            <person name="Parts L."/>
            <person name="Pedersen J.S."/>
            <person name="Pesole G."/>
            <person name="Phillippy A.M."/>
            <person name="Ponting C.P."/>
            <person name="Pop M."/>
            <person name="Porcelli D."/>
            <person name="Powell J.R."/>
            <person name="Prohaska S."/>
            <person name="Pruitt K."/>
            <person name="Puig M."/>
            <person name="Quesneville H."/>
            <person name="Ram K.R."/>
            <person name="Rand D."/>
            <person name="Rasmussen M.D."/>
            <person name="Reed L.K."/>
            <person name="Reenan R."/>
            <person name="Reily A."/>
            <person name="Remington K.A."/>
            <person name="Rieger T.T."/>
            <person name="Ritchie M.G."/>
            <person name="Robin C."/>
            <person name="Rogers Y.H."/>
            <person name="Rohde C."/>
            <person name="Rozas J."/>
            <person name="Rubenfield M.J."/>
            <person name="Ruiz A."/>
            <person name="Russo S."/>
            <person name="Salzberg S.L."/>
            <person name="Sanchez-Gracia A."/>
            <person name="Saranga D.J."/>
            <person name="Sato H."/>
            <person name="Schaeffer S.W."/>
            <person name="Schatz M.C."/>
            <person name="Schlenke T."/>
            <person name="Schwartz R."/>
            <person name="Segarra C."/>
            <person name="Singh R.S."/>
            <person name="Sirot L."/>
            <person name="Sirota M."/>
            <person name="Sisneros N.B."/>
            <person name="Smith C.D."/>
            <person name="Smith T.F."/>
            <person name="Spieth J."/>
            <person name="Stage D.E."/>
            <person name="Stark A."/>
            <person name="Stephan W."/>
            <person name="Strausberg R.L."/>
            <person name="Strempel S."/>
            <person name="Sturgill D."/>
            <person name="Sutton G."/>
            <person name="Sutton G.G."/>
            <person name="Tao W."/>
            <person name="Teichmann S."/>
            <person name="Tobari Y.N."/>
            <person name="Tomimura Y."/>
            <person name="Tsolas J.M."/>
            <person name="Valente V.L."/>
            <person name="Venter E."/>
            <person name="Venter J.C."/>
            <person name="Vicario S."/>
            <person name="Vieira F.G."/>
            <person name="Vilella A.J."/>
            <person name="Villasante A."/>
            <person name="Walenz B."/>
            <person name="Wang J."/>
            <person name="Wasserman M."/>
            <person name="Watts T."/>
            <person name="Wilson D."/>
            <person name="Wilson R.K."/>
            <person name="Wing R.A."/>
            <person name="Wolfner M.F."/>
            <person name="Wong A."/>
            <person name="Wong G.K."/>
            <person name="Wu C.I."/>
            <person name="Wu G."/>
            <person name="Yamamoto D."/>
            <person name="Yang H.P."/>
            <person name="Yang S.P."/>
            <person name="Yorke J.A."/>
            <person name="Yoshida K."/>
            <person name="Zdobnov E."/>
            <person name="Zhang P."/>
            <person name="Zhang Y."/>
            <person name="Zimin A.V."/>
            <person name="Baldwin J."/>
            <person name="Abdouelleil A."/>
            <person name="Abdulkadir J."/>
            <person name="Abebe A."/>
            <person name="Abera B."/>
            <person name="Abreu J."/>
            <person name="Acer S.C."/>
            <person name="Aftuck L."/>
            <person name="Alexander A."/>
            <person name="An P."/>
            <person name="Anderson E."/>
            <person name="Anderson S."/>
            <person name="Arachi H."/>
            <person name="Azer M."/>
            <person name="Bachantsang P."/>
            <person name="Barry A."/>
            <person name="Bayul T."/>
            <person name="Berlin A."/>
            <person name="Bessette D."/>
            <person name="Bloom T."/>
            <person name="Blye J."/>
            <person name="Boguslavskiy L."/>
            <person name="Bonnet C."/>
            <person name="Boukhgalter B."/>
            <person name="Bourzgui I."/>
            <person name="Brown A."/>
            <person name="Cahill P."/>
            <person name="Channer S."/>
            <person name="Cheshatsang Y."/>
            <person name="Chuda L."/>
            <person name="Citroen M."/>
            <person name="Collymore A."/>
            <person name="Cooke P."/>
            <person name="Costello M."/>
            <person name="D'Aco K."/>
            <person name="Daza R."/>
            <person name="De Haan G."/>
            <person name="DeGray S."/>
            <person name="DeMaso C."/>
            <person name="Dhargay N."/>
            <person name="Dooley K."/>
            <person name="Dooley E."/>
            <person name="Doricent M."/>
            <person name="Dorje P."/>
            <person name="Dorjee K."/>
            <person name="Dupes A."/>
            <person name="Elong R."/>
            <person name="Falk J."/>
            <person name="Farina A."/>
            <person name="Faro S."/>
            <person name="Ferguson D."/>
            <person name="Fisher S."/>
            <person name="Foley C.D."/>
            <person name="Franke A."/>
            <person name="Friedrich D."/>
            <person name="Gadbois L."/>
            <person name="Gearin G."/>
            <person name="Gearin C.R."/>
            <person name="Giannoukos G."/>
            <person name="Goode T."/>
            <person name="Graham J."/>
            <person name="Grandbois E."/>
            <person name="Grewal S."/>
            <person name="Gyaltsen K."/>
            <person name="Hafez N."/>
            <person name="Hagos B."/>
            <person name="Hall J."/>
            <person name="Henson C."/>
            <person name="Hollinger A."/>
            <person name="Honan T."/>
            <person name="Huard M.D."/>
            <person name="Hughes L."/>
            <person name="Hurhula B."/>
            <person name="Husby M.E."/>
            <person name="Kamat A."/>
            <person name="Kanga B."/>
            <person name="Kashin S."/>
            <person name="Khazanovich D."/>
            <person name="Kisner P."/>
            <person name="Lance K."/>
            <person name="Lara M."/>
            <person name="Lee W."/>
            <person name="Lennon N."/>
            <person name="Letendre F."/>
            <person name="LeVine R."/>
            <person name="Lipovsky A."/>
            <person name="Liu X."/>
            <person name="Liu J."/>
            <person name="Liu S."/>
            <person name="Lokyitsang T."/>
            <person name="Lokyitsang Y."/>
            <person name="Lubonja R."/>
            <person name="Lui A."/>
            <person name="MacDonald P."/>
            <person name="Magnisalis V."/>
            <person name="Maru K."/>
            <person name="Matthews C."/>
            <person name="McCusker W."/>
            <person name="McDonough S."/>
            <person name="Mehta T."/>
            <person name="Meldrim J."/>
            <person name="Meneus L."/>
            <person name="Mihai O."/>
            <person name="Mihalev A."/>
            <person name="Mihova T."/>
            <person name="Mittelman R."/>
            <person name="Mlenga V."/>
            <person name="Montmayeur A."/>
            <person name="Mulrain L."/>
            <person name="Navidi A."/>
            <person name="Naylor J."/>
            <person name="Negash T."/>
            <person name="Nguyen T."/>
            <person name="Nguyen N."/>
            <person name="Nicol R."/>
            <person name="Norbu C."/>
            <person name="Norbu N."/>
            <person name="Novod N."/>
            <person name="O'Neill B."/>
            <person name="Osman S."/>
            <person name="Markiewicz E."/>
            <person name="Oyono O.L."/>
            <person name="Patti C."/>
            <person name="Phunkhang P."/>
            <person name="Pierre F."/>
            <person name="Priest M."/>
            <person name="Raghuraman S."/>
            <person name="Rege F."/>
            <person name="Reyes R."/>
            <person name="Rise C."/>
            <person name="Rogov P."/>
            <person name="Ross K."/>
            <person name="Ryan E."/>
            <person name="Settipalli S."/>
            <person name="Shea T."/>
            <person name="Sherpa N."/>
            <person name="Shi L."/>
            <person name="Shih D."/>
            <person name="Sparrow T."/>
            <person name="Spaulding J."/>
            <person name="Stalker J."/>
            <person name="Stange-Thomann N."/>
            <person name="Stavropoulos S."/>
            <person name="Stone C."/>
            <person name="Strader C."/>
            <person name="Tesfaye S."/>
            <person name="Thomson T."/>
            <person name="Thoulutsang Y."/>
            <person name="Thoulutsang D."/>
            <person name="Topham K."/>
            <person name="Topping I."/>
            <person name="Tsamla T."/>
            <person name="Vassiliev H."/>
            <person name="Vo A."/>
            <person name="Wangchuk T."/>
            <person name="Wangdi T."/>
            <person name="Weiand M."/>
            <person name="Wilkinson J."/>
            <person name="Wilson A."/>
            <person name="Yadav S."/>
            <person name="Young G."/>
            <person name="Yu Q."/>
            <person name="Zembek L."/>
            <person name="Zhong D."/>
            <person name="Zimmer A."/>
            <person name="Zwirko Z."/>
            <person name="Jaffe D.B."/>
            <person name="Alvarez P."/>
            <person name="Brockman W."/>
            <person name="Butler J."/>
            <person name="Chin C."/>
            <person name="Gnerre S."/>
            <person name="Grabherr M."/>
            <person name="Kleber M."/>
            <person name="Mauceli E."/>
            <person name="MacCallum I."/>
        </authorList>
    </citation>
    <scope>NUCLEOTIDE SEQUENCE [LARGE SCALE GENOMIC DNA]</scope>
    <source>
        <strain evidence="6 7">TSC#14021-0224.01</strain>
    </source>
</reference>